<gene>
    <name evidence="3" type="ORF">BXYJ_LOCUS1843</name>
</gene>
<feature type="compositionally biased region" description="Basic and acidic residues" evidence="1">
    <location>
        <begin position="379"/>
        <end position="395"/>
    </location>
</feature>
<reference evidence="6" key="1">
    <citation type="submission" date="2016-11" db="UniProtKB">
        <authorList>
            <consortium name="WormBaseParasite"/>
        </authorList>
    </citation>
    <scope>IDENTIFICATION</scope>
</reference>
<dbReference type="OrthoDB" id="10261452at2759"/>
<sequence length="444" mass="51094">MARKRGKGKSAKAAKRGLLGLPKLPKAKNSKYAKIEDKREQKKVEKKDAANLRAKVSGNVAEANEKKIPRSFVIHTGKVGMFVKRLERDLRQVMLPYTAKDLQVKKRNNFKDFLAHAGPLHVSHMVVLTRSELSVNLRIIRVPRGPTIHFKVDNYTLAHDILSVSKRPVHFQKLFDYSPLVVLNGFNDPEKRHLQLVQTVIQNMFPTINVDTVQLKNIRRALLINYNAETDSIDFRHYSIKAVPAGVSKSTKKLVQSKIPDLSKYKDISEFLTNPGQLSESEFEGEQPEVELAQDLKTRGCSQGDKTKLRLVEIGPRMTWELVKAEDGIDSGEILYHKYVQKSTAEIRKLKKKIPLIKKKKLREEKNIQHAVVRKLEAKEKRQKKMDDAFEEEKRRLIRKQRQVTGDYSSEDEDAQPQEKKEENGKEKDEEGRAKQPPKKKFKK</sequence>
<dbReference type="GO" id="GO:0019843">
    <property type="term" value="F:rRNA binding"/>
    <property type="evidence" value="ECO:0007669"/>
    <property type="project" value="InterPro"/>
</dbReference>
<feature type="compositionally biased region" description="Basic residues" evidence="1">
    <location>
        <begin position="1"/>
        <end position="15"/>
    </location>
</feature>
<dbReference type="GO" id="GO:0000027">
    <property type="term" value="P:ribosomal large subunit assembly"/>
    <property type="evidence" value="ECO:0007669"/>
    <property type="project" value="TreeGrafter"/>
</dbReference>
<evidence type="ECO:0000259" key="2">
    <source>
        <dbReference type="PROSITE" id="PS50833"/>
    </source>
</evidence>
<feature type="region of interest" description="Disordered" evidence="1">
    <location>
        <begin position="1"/>
        <end position="47"/>
    </location>
</feature>
<organism evidence="4 6">
    <name type="scientific">Bursaphelenchus xylophilus</name>
    <name type="common">Pinewood nematode worm</name>
    <name type="synonym">Aphelenchoides xylophilus</name>
    <dbReference type="NCBI Taxonomy" id="6326"/>
    <lineage>
        <taxon>Eukaryota</taxon>
        <taxon>Metazoa</taxon>
        <taxon>Ecdysozoa</taxon>
        <taxon>Nematoda</taxon>
        <taxon>Chromadorea</taxon>
        <taxon>Rhabditida</taxon>
        <taxon>Tylenchina</taxon>
        <taxon>Tylenchomorpha</taxon>
        <taxon>Aphelenchoidea</taxon>
        <taxon>Aphelenchoididae</taxon>
        <taxon>Bursaphelenchus</taxon>
    </lineage>
</organism>
<proteinExistence type="predicted"/>
<feature type="compositionally biased region" description="Basic and acidic residues" evidence="1">
    <location>
        <begin position="33"/>
        <end position="47"/>
    </location>
</feature>
<dbReference type="Proteomes" id="UP000659654">
    <property type="component" value="Unassembled WGS sequence"/>
</dbReference>
<dbReference type="WBParaSite" id="BXY_0948500.1">
    <property type="protein sequence ID" value="BXY_0948500.1"/>
    <property type="gene ID" value="BXY_0948500"/>
</dbReference>
<evidence type="ECO:0000313" key="4">
    <source>
        <dbReference type="Proteomes" id="UP000095284"/>
    </source>
</evidence>
<dbReference type="Pfam" id="PF04427">
    <property type="entry name" value="Brix"/>
    <property type="match status" value="1"/>
</dbReference>
<evidence type="ECO:0000313" key="5">
    <source>
        <dbReference type="Proteomes" id="UP000659654"/>
    </source>
</evidence>
<dbReference type="GO" id="GO:0006364">
    <property type="term" value="P:rRNA processing"/>
    <property type="evidence" value="ECO:0007669"/>
    <property type="project" value="InterPro"/>
</dbReference>
<evidence type="ECO:0000313" key="3">
    <source>
        <dbReference type="EMBL" id="CAD5210254.1"/>
    </source>
</evidence>
<protein>
    <submittedName>
        <fullName evidence="3">(pine wood nematode) hypothetical protein</fullName>
    </submittedName>
    <submittedName>
        <fullName evidence="6">Brix domain-containing protein</fullName>
    </submittedName>
</protein>
<dbReference type="InterPro" id="IPR045112">
    <property type="entry name" value="PPAN-like"/>
</dbReference>
<dbReference type="EMBL" id="CAJFDI010000001">
    <property type="protein sequence ID" value="CAD5210254.1"/>
    <property type="molecule type" value="Genomic_DNA"/>
</dbReference>
<feature type="domain" description="Brix" evidence="2">
    <location>
        <begin position="69"/>
        <end position="331"/>
    </location>
</feature>
<feature type="region of interest" description="Disordered" evidence="1">
    <location>
        <begin position="379"/>
        <end position="444"/>
    </location>
</feature>
<dbReference type="PROSITE" id="PS50833">
    <property type="entry name" value="BRIX"/>
    <property type="match status" value="1"/>
</dbReference>
<accession>A0A1I7S8Z0</accession>
<evidence type="ECO:0000256" key="1">
    <source>
        <dbReference type="SAM" id="MobiDB-lite"/>
    </source>
</evidence>
<dbReference type="Proteomes" id="UP000095284">
    <property type="component" value="Unplaced"/>
</dbReference>
<dbReference type="eggNOG" id="KOG2963">
    <property type="taxonomic scope" value="Eukaryota"/>
</dbReference>
<dbReference type="Proteomes" id="UP000582659">
    <property type="component" value="Unassembled WGS sequence"/>
</dbReference>
<dbReference type="EMBL" id="CAJFCV020000001">
    <property type="protein sequence ID" value="CAG9086035.1"/>
    <property type="molecule type" value="Genomic_DNA"/>
</dbReference>
<dbReference type="SMART" id="SM00879">
    <property type="entry name" value="Brix"/>
    <property type="match status" value="1"/>
</dbReference>
<dbReference type="PANTHER" id="PTHR12661:SF5">
    <property type="entry name" value="SUPPRESSOR OF SWI4 1 HOMOLOG"/>
    <property type="match status" value="1"/>
</dbReference>
<keyword evidence="5" id="KW-1185">Reference proteome</keyword>
<evidence type="ECO:0000313" key="6">
    <source>
        <dbReference type="WBParaSite" id="BXY_0948500.1"/>
    </source>
</evidence>
<dbReference type="PANTHER" id="PTHR12661">
    <property type="entry name" value="PETER PAN-RELATED"/>
    <property type="match status" value="1"/>
</dbReference>
<dbReference type="InterPro" id="IPR007109">
    <property type="entry name" value="Brix"/>
</dbReference>
<dbReference type="GO" id="GO:0030687">
    <property type="term" value="C:preribosome, large subunit precursor"/>
    <property type="evidence" value="ECO:0007669"/>
    <property type="project" value="TreeGrafter"/>
</dbReference>
<dbReference type="AlphaFoldDB" id="A0A1I7S8Z0"/>
<reference evidence="3" key="2">
    <citation type="submission" date="2020-09" db="EMBL/GenBank/DDBJ databases">
        <authorList>
            <person name="Kikuchi T."/>
        </authorList>
    </citation>
    <scope>NUCLEOTIDE SEQUENCE</scope>
    <source>
        <strain evidence="3">Ka4C1</strain>
    </source>
</reference>
<name>A0A1I7S8Z0_BURXY</name>
<feature type="compositionally biased region" description="Basic and acidic residues" evidence="1">
    <location>
        <begin position="417"/>
        <end position="434"/>
    </location>
</feature>